<dbReference type="Proteomes" id="UP001152885">
    <property type="component" value="Unassembled WGS sequence"/>
</dbReference>
<keyword evidence="3" id="KW-1185">Reference proteome</keyword>
<protein>
    <submittedName>
        <fullName evidence="2">Uncharacterized protein</fullName>
    </submittedName>
</protein>
<proteinExistence type="predicted"/>
<comment type="caution">
    <text evidence="2">The sequence shown here is derived from an EMBL/GenBank/DDBJ whole genome shotgun (WGS) entry which is preliminary data.</text>
</comment>
<gene>
    <name evidence="2" type="ORF">CANVERA_P5123</name>
</gene>
<evidence type="ECO:0000313" key="3">
    <source>
        <dbReference type="Proteomes" id="UP001152885"/>
    </source>
</evidence>
<evidence type="ECO:0000313" key="2">
    <source>
        <dbReference type="EMBL" id="CAI5760614.1"/>
    </source>
</evidence>
<dbReference type="AlphaFoldDB" id="A0A9W4TYB4"/>
<evidence type="ECO:0000256" key="1">
    <source>
        <dbReference type="SAM" id="MobiDB-lite"/>
    </source>
</evidence>
<dbReference type="EMBL" id="CANTUO010000007">
    <property type="protein sequence ID" value="CAI5760614.1"/>
    <property type="molecule type" value="Genomic_DNA"/>
</dbReference>
<feature type="region of interest" description="Disordered" evidence="1">
    <location>
        <begin position="45"/>
        <end position="65"/>
    </location>
</feature>
<name>A0A9W4TYB4_9ASCO</name>
<accession>A0A9W4TYB4</accession>
<sequence length="187" mass="21822">MNHNIITTSNKVNFKDKFKQFSLKLYDKCLNHTYSEFEENLRRNSINSNQTTNTTTTTYTSRSSSSTNLSLKLSKTLSLPNIFKIESKKKTIPNDTSNELLKFDMTYSRDNLLQFLRDENNGLTGDDTINFNDEIISFIEDEDEKNNEFTERKEVYIPPLPSDSYENLNKSKIACLNYLNQFNKFSN</sequence>
<reference evidence="2" key="1">
    <citation type="submission" date="2022-12" db="EMBL/GenBank/DDBJ databases">
        <authorList>
            <person name="Brejova B."/>
        </authorList>
    </citation>
    <scope>NUCLEOTIDE SEQUENCE</scope>
</reference>
<organism evidence="2 3">
    <name type="scientific">Candida verbasci</name>
    <dbReference type="NCBI Taxonomy" id="1227364"/>
    <lineage>
        <taxon>Eukaryota</taxon>
        <taxon>Fungi</taxon>
        <taxon>Dikarya</taxon>
        <taxon>Ascomycota</taxon>
        <taxon>Saccharomycotina</taxon>
        <taxon>Pichiomycetes</taxon>
        <taxon>Debaryomycetaceae</taxon>
        <taxon>Candida/Lodderomyces clade</taxon>
        <taxon>Candida</taxon>
    </lineage>
</organism>